<evidence type="ECO:0000313" key="3">
    <source>
        <dbReference type="EMBL" id="BAD36542.1"/>
    </source>
</evidence>
<reference evidence="3" key="2">
    <citation type="submission" date="2002-11" db="EMBL/GenBank/DDBJ databases">
        <title>Oryza sativa nipponbare(GA3) genomic DNA, chromosome 6, BAC clone:OSJNBb0005A05.</title>
        <authorList>
            <person name="Sasaki T."/>
            <person name="Matsumoto T."/>
            <person name="Katayose Y."/>
        </authorList>
    </citation>
    <scope>NUCLEOTIDE SEQUENCE</scope>
</reference>
<protein>
    <submittedName>
        <fullName evidence="3">Uncharacterized protein</fullName>
    </submittedName>
</protein>
<reference evidence="2" key="1">
    <citation type="submission" date="2002-02" db="EMBL/GenBank/DDBJ databases">
        <title>Oryza sativa nipponbare(GA3) genomic DNA, chromosome 6, BAC clone:OSJNBa0090D06.</title>
        <authorList>
            <person name="Sasaki T."/>
            <person name="Matsumoto T."/>
            <person name="Yamamoto K."/>
        </authorList>
    </citation>
    <scope>NUCLEOTIDE SEQUENCE</scope>
</reference>
<gene>
    <name evidence="2" type="ORF">OSJNBa0090D06.16</name>
    <name evidence="3" type="ORF">OSJNBb0005A05.47</name>
</gene>
<dbReference type="EMBL" id="AP004738">
    <property type="protein sequence ID" value="BAD35798.1"/>
    <property type="molecule type" value="Genomic_DNA"/>
</dbReference>
<feature type="compositionally biased region" description="Gly residues" evidence="1">
    <location>
        <begin position="1"/>
        <end position="14"/>
    </location>
</feature>
<reference evidence="4" key="3">
    <citation type="journal article" date="2005" name="Nature">
        <title>The map-based sequence of the rice genome.</title>
        <authorList>
            <consortium name="International rice genome sequencing project (IRGSP)"/>
            <person name="Matsumoto T."/>
            <person name="Wu J."/>
            <person name="Kanamori H."/>
            <person name="Katayose Y."/>
            <person name="Fujisawa M."/>
            <person name="Namiki N."/>
            <person name="Mizuno H."/>
            <person name="Yamamoto K."/>
            <person name="Antonio B.A."/>
            <person name="Baba T."/>
            <person name="Sakata K."/>
            <person name="Nagamura Y."/>
            <person name="Aoki H."/>
            <person name="Arikawa K."/>
            <person name="Arita K."/>
            <person name="Bito T."/>
            <person name="Chiden Y."/>
            <person name="Fujitsuka N."/>
            <person name="Fukunaka R."/>
            <person name="Hamada M."/>
            <person name="Harada C."/>
            <person name="Hayashi A."/>
            <person name="Hijishita S."/>
            <person name="Honda M."/>
            <person name="Hosokawa S."/>
            <person name="Ichikawa Y."/>
            <person name="Idonuma A."/>
            <person name="Iijima M."/>
            <person name="Ikeda M."/>
            <person name="Ikeno M."/>
            <person name="Ito K."/>
            <person name="Ito S."/>
            <person name="Ito T."/>
            <person name="Ito Y."/>
            <person name="Ito Y."/>
            <person name="Iwabuchi A."/>
            <person name="Kamiya K."/>
            <person name="Karasawa W."/>
            <person name="Kurita K."/>
            <person name="Katagiri S."/>
            <person name="Kikuta A."/>
            <person name="Kobayashi H."/>
            <person name="Kobayashi N."/>
            <person name="Machita K."/>
            <person name="Maehara T."/>
            <person name="Masukawa M."/>
            <person name="Mizubayashi T."/>
            <person name="Mukai Y."/>
            <person name="Nagasaki H."/>
            <person name="Nagata Y."/>
            <person name="Naito S."/>
            <person name="Nakashima M."/>
            <person name="Nakama Y."/>
            <person name="Nakamichi Y."/>
            <person name="Nakamura M."/>
            <person name="Meguro A."/>
            <person name="Negishi M."/>
            <person name="Ohta I."/>
            <person name="Ohta T."/>
            <person name="Okamoto M."/>
            <person name="Ono N."/>
            <person name="Saji S."/>
            <person name="Sakaguchi M."/>
            <person name="Sakai K."/>
            <person name="Shibata M."/>
            <person name="Shimokawa T."/>
            <person name="Song J."/>
            <person name="Takazaki Y."/>
            <person name="Terasawa K."/>
            <person name="Tsugane M."/>
            <person name="Tsuji K."/>
            <person name="Ueda S."/>
            <person name="Waki K."/>
            <person name="Yamagata H."/>
            <person name="Yamamoto M."/>
            <person name="Yamamoto S."/>
            <person name="Yamane H."/>
            <person name="Yoshiki S."/>
            <person name="Yoshihara R."/>
            <person name="Yukawa K."/>
            <person name="Zhong H."/>
            <person name="Yano M."/>
            <person name="Yuan Q."/>
            <person name="Ouyang S."/>
            <person name="Liu J."/>
            <person name="Jones K.M."/>
            <person name="Gansberger K."/>
            <person name="Moffat K."/>
            <person name="Hill J."/>
            <person name="Bera J."/>
            <person name="Fadrosh D."/>
            <person name="Jin S."/>
            <person name="Johri S."/>
            <person name="Kim M."/>
            <person name="Overton L."/>
            <person name="Reardon M."/>
            <person name="Tsitrin T."/>
            <person name="Vuong H."/>
            <person name="Weaver B."/>
            <person name="Ciecko A."/>
            <person name="Tallon L."/>
            <person name="Jackson J."/>
            <person name="Pai G."/>
            <person name="Aken S.V."/>
            <person name="Utterback T."/>
            <person name="Reidmuller S."/>
            <person name="Feldblyum T."/>
            <person name="Hsiao J."/>
            <person name="Zismann V."/>
            <person name="Iobst S."/>
            <person name="de Vazeille A.R."/>
            <person name="Buell C.R."/>
            <person name="Ying K."/>
            <person name="Li Y."/>
            <person name="Lu T."/>
            <person name="Huang Y."/>
            <person name="Zhao Q."/>
            <person name="Feng Q."/>
            <person name="Zhang L."/>
            <person name="Zhu J."/>
            <person name="Weng Q."/>
            <person name="Mu J."/>
            <person name="Lu Y."/>
            <person name="Fan D."/>
            <person name="Liu Y."/>
            <person name="Guan J."/>
            <person name="Zhang Y."/>
            <person name="Yu S."/>
            <person name="Liu X."/>
            <person name="Zhang Y."/>
            <person name="Hong G."/>
            <person name="Han B."/>
            <person name="Choisne N."/>
            <person name="Demange N."/>
            <person name="Orjeda G."/>
            <person name="Samain S."/>
            <person name="Cattolico L."/>
            <person name="Pelletier E."/>
            <person name="Couloux A."/>
            <person name="Segurens B."/>
            <person name="Wincker P."/>
            <person name="D'Hont A."/>
            <person name="Scarpelli C."/>
            <person name="Weissenbach J."/>
            <person name="Salanoubat M."/>
            <person name="Quetier F."/>
            <person name="Yu Y."/>
            <person name="Kim H.R."/>
            <person name="Rambo T."/>
            <person name="Currie J."/>
            <person name="Collura K."/>
            <person name="Luo M."/>
            <person name="Yang T."/>
            <person name="Ammiraju J.S.S."/>
            <person name="Engler F."/>
            <person name="Soderlund C."/>
            <person name="Wing R.A."/>
            <person name="Palmer L.E."/>
            <person name="de la Bastide M."/>
            <person name="Spiegel L."/>
            <person name="Nascimento L."/>
            <person name="Zutavern T."/>
            <person name="O'Shaughnessy A."/>
            <person name="Dike S."/>
            <person name="Dedhia N."/>
            <person name="Preston R."/>
            <person name="Balija V."/>
            <person name="McCombie W.R."/>
            <person name="Chow T."/>
            <person name="Chen H."/>
            <person name="Chung M."/>
            <person name="Chen C."/>
            <person name="Shaw J."/>
            <person name="Wu H."/>
            <person name="Hsiao K."/>
            <person name="Chao Y."/>
            <person name="Chu M."/>
            <person name="Cheng C."/>
            <person name="Hour A."/>
            <person name="Lee P."/>
            <person name="Lin S."/>
            <person name="Lin Y."/>
            <person name="Liou J."/>
            <person name="Liu S."/>
            <person name="Hsing Y."/>
            <person name="Raghuvanshi S."/>
            <person name="Mohanty A."/>
            <person name="Bharti A.K."/>
            <person name="Gaur A."/>
            <person name="Gupta V."/>
            <person name="Kumar D."/>
            <person name="Ravi V."/>
            <person name="Vij S."/>
            <person name="Kapur A."/>
            <person name="Khurana P."/>
            <person name="Khurana P."/>
            <person name="Khurana J.P."/>
            <person name="Tyagi A.K."/>
            <person name="Gaikwad K."/>
            <person name="Singh A."/>
            <person name="Dalal V."/>
            <person name="Srivastava S."/>
            <person name="Dixit A."/>
            <person name="Pal A.K."/>
            <person name="Ghazi I.A."/>
            <person name="Yadav M."/>
            <person name="Pandit A."/>
            <person name="Bhargava A."/>
            <person name="Sureshbabu K."/>
            <person name="Batra K."/>
            <person name="Sharma T.R."/>
            <person name="Mohapatra T."/>
            <person name="Singh N.K."/>
            <person name="Messing J."/>
            <person name="Nelson A.B."/>
            <person name="Fuks G."/>
            <person name="Kavchok S."/>
            <person name="Keizer G."/>
            <person name="Linton E."/>
            <person name="Llaca V."/>
            <person name="Song R."/>
            <person name="Tanyolac B."/>
            <person name="Young S."/>
            <person name="Ho-Il K."/>
            <person name="Hahn J.H."/>
            <person name="Sangsakoo G."/>
            <person name="Vanavichit A."/>
            <person name="de Mattos Luiz.A.T."/>
            <person name="Zimmer P.D."/>
            <person name="Malone G."/>
            <person name="Dellagostin O."/>
            <person name="de Oliveira A.C."/>
            <person name="Bevan M."/>
            <person name="Bancroft I."/>
            <person name="Minx P."/>
            <person name="Cordum H."/>
            <person name="Wilson R."/>
            <person name="Cheng Z."/>
            <person name="Jin W."/>
            <person name="Jiang J."/>
            <person name="Leong S.A."/>
            <person name="Iwama H."/>
            <person name="Gojobori T."/>
            <person name="Itoh T."/>
            <person name="Niimura Y."/>
            <person name="Fujii Y."/>
            <person name="Habara T."/>
            <person name="Sakai H."/>
            <person name="Sato Y."/>
            <person name="Wilson G."/>
            <person name="Kumar K."/>
            <person name="McCouch S."/>
            <person name="Juretic N."/>
            <person name="Hoen D."/>
            <person name="Wright S."/>
            <person name="Bruskiewich R."/>
            <person name="Bureau T."/>
            <person name="Miyao A."/>
            <person name="Hirochika H."/>
            <person name="Nishikawa T."/>
            <person name="Kadowaki K."/>
            <person name="Sugiura M."/>
            <person name="Burr B."/>
            <person name="Sasaki T."/>
        </authorList>
    </citation>
    <scope>NUCLEOTIDE SEQUENCE [LARGE SCALE GENOMIC DNA]</scope>
    <source>
        <strain evidence="4">cv. Nipponbare</strain>
    </source>
</reference>
<evidence type="ECO:0000256" key="1">
    <source>
        <dbReference type="SAM" id="MobiDB-lite"/>
    </source>
</evidence>
<feature type="region of interest" description="Disordered" evidence="1">
    <location>
        <begin position="1"/>
        <end position="72"/>
    </location>
</feature>
<dbReference type="AlphaFoldDB" id="Q69KJ8"/>
<sequence length="87" mass="9174">MADGAGGLSGLGPGKGKKEGARSPLRLLARTQASPARATAKDVRSAAARRQQWRSGGVREMPRENEMGRLGLGFIDGEEAVWEGEPT</sequence>
<dbReference type="EMBL" id="AP005913">
    <property type="protein sequence ID" value="BAD36542.1"/>
    <property type="molecule type" value="Genomic_DNA"/>
</dbReference>
<proteinExistence type="predicted"/>
<name>Q69KJ8_ORYSJ</name>
<feature type="compositionally biased region" description="Low complexity" evidence="1">
    <location>
        <begin position="45"/>
        <end position="55"/>
    </location>
</feature>
<organism evidence="3 4">
    <name type="scientific">Oryza sativa subsp. japonica</name>
    <name type="common">Rice</name>
    <dbReference type="NCBI Taxonomy" id="39947"/>
    <lineage>
        <taxon>Eukaryota</taxon>
        <taxon>Viridiplantae</taxon>
        <taxon>Streptophyta</taxon>
        <taxon>Embryophyta</taxon>
        <taxon>Tracheophyta</taxon>
        <taxon>Spermatophyta</taxon>
        <taxon>Magnoliopsida</taxon>
        <taxon>Liliopsida</taxon>
        <taxon>Poales</taxon>
        <taxon>Poaceae</taxon>
        <taxon>BOP clade</taxon>
        <taxon>Oryzoideae</taxon>
        <taxon>Oryzeae</taxon>
        <taxon>Oryzinae</taxon>
        <taxon>Oryza</taxon>
        <taxon>Oryza sativa</taxon>
    </lineage>
</organism>
<accession>Q69KJ8</accession>
<dbReference type="Proteomes" id="UP000000763">
    <property type="component" value="Chromosome 6"/>
</dbReference>
<evidence type="ECO:0000313" key="2">
    <source>
        <dbReference type="EMBL" id="BAD35798.1"/>
    </source>
</evidence>
<evidence type="ECO:0000313" key="4">
    <source>
        <dbReference type="Proteomes" id="UP000000763"/>
    </source>
</evidence>
<reference evidence="4" key="4">
    <citation type="journal article" date="2008" name="Nucleic Acids Res.">
        <title>The rice annotation project database (RAP-DB): 2008 update.</title>
        <authorList>
            <consortium name="The rice annotation project (RAP)"/>
        </authorList>
    </citation>
    <scope>GENOME REANNOTATION</scope>
    <source>
        <strain evidence="4">cv. Nipponbare</strain>
    </source>
</reference>